<dbReference type="GO" id="GO:0005680">
    <property type="term" value="C:anaphase-promoting complex"/>
    <property type="evidence" value="ECO:0007669"/>
    <property type="project" value="InterPro"/>
</dbReference>
<sequence length="1990" mass="219295">MHKSPRESAEVANPCAQKSRRAPQKFNVCQYSAFPFDSFATAALEEHRGTKAMIAASEPHEFIPFGRQFSRGQSDRTGQPASQQGETAGIDLDLPITALREVNISDASQKEFWHISQNRKTDGKDLDYDEEIYIKGTAVVWSRGCQSQARLVQKSYQLDSPIIEAEWVTFRLQDTKGDPLEERTHQTGDAVPSICITQAAVLNVFTEGGDQFTASLPFQVSHSWSMDQGLLLERSVSNQEITSPKRESECLPTLFSLQHPLDEPAPVICKTGGVGSTKIGFMTDYSQQVIFTTSDPSLVVTFDSAMGLHTVWLLRYAAAEEICVASKILDLNTTAANHAQTPRHSYSSGTLAGLSTSAQSRLSLSSLSPSASPYRGLPSRIASPLVFSRPQSPALSVMAALSRTQSPATSALYSPASSMISPARSTWSPGGMSMTSFLNTTCGEVMEPLAPDFCLEHCWTEPVISNREGILGKATRVFLTTDICQQRYLCYLLQHRHQLKCVKFGRSNDQSHLIFGTISILMVKDAVPLQSLDMMVVLDLSNSLVLYTGLVKIGKVHVSGILPSLSSSLPRPSTPLDSPAPLTSSRPSSSAQVIMDEVVMLSPVPGFLGDSGAKLQESACSDEFSFHPGGTSSSGPTRHIIGLRDPVANRFTVELTGETMLRMSIPEVTSSPVVQMCLNALKYVLPRDMAMQLVTRWYNTHNAPGGPGSQSEGLVFAKCLLGMMGYNIEKLAVFQQQDIDSPASPAVATKKHKTSGLDEDWDYLLGSTYHRLACPTLLEPLCGAQPHALSASGDMNQAKIDTGAALFTHIPAVVFALHLIYEELKLTRFHADSAQDLATILYQVASDLKWTAYVDYYYRGHPDLHQVVRQQVSQMSPELYAQMQQPACFTSTPPSMARWLYGSLRGLPQEPYPCIDDICTTSYKIMMLYSLYLSQDISKMWNPKTSFRRLSAAGQPAKLSDARVQLDDFIRSHVDLNSAERTVLFMTTIGFTLRDLEALQLGVALPLCEAIYRCRENPPSSWPEAAYVLMKRQDLSAQARLPRDKKRRHMESSADKESKQEDDGMGHLDQELLRLRFPDDLRVQEVRRLLQSSKPARIALVQKPEVSDHEFIEEQEMRLLVVSQRTMALSIGRGMFTLCTSHPVVTEMLPIPKLNLSGRAPPRNNTISFLHIDVPTNMSSWPSFHNGVAAGLKIAPGCSQIDSTWIVYNRPAGSELTNEHAGFLMALGLNRHLSSLSTLNVHDYLCKGHEMTSVGLLLGLAAAKRGTMDVATTKMLSIHISALLPPTSTELDIPHLVQVAAVMGIGLVYQGTAHRHIAEVLLGEIGRPPGPELENCTDRESYSLAAGLSLGMVMLGHGSNAVGLSDLNMADQLYHYMAGGYKNQPSGANKEKFKSPCYQIKEGDQVNIDVTSPGATLALGLMFFQTANRAVAQWLTAPDTQILLDFVKPDFLLLRTLSKGLVMWNEIEPNSDWIQNNVPEIVKKYAFKRNITAQEDMDIDIDLQKMSQAECNILAGACMAMGLRFAGSANNSAFQCLLHYAQRFSSLASQTISELAGKSTIDTCQNAVLLSVALVMAGTGNLEVLRFARKLHFSLSNDTSYGNHMATHMAIGLLFLGGGRYTLSTAPASIAVLICSLYPQFPVNSNDNRYHLQALRHLYVLAAEPRLILPRDVDIGKPCYAPLEIVYKETPWYEEHTVRMLAPCIIPELKHLKQISVVGPRYLTVTLDTGKNLTAIEAIFRADGTLYVKQRAGHLSYAEDPKGYKSLLAQTFTHDASYQQSMDSEVIRSFTSDLAILGFSRHFCQRVDGGDESSMESLLASLLYECVTKEKPWILQSLIEVHQVINSLVGRPDTHTLWQIKLLLAYYNHAHHRIEVGGCGHTQAKGLLLSAEMGVKMKCRVENYLDAWLTADNQAQLMAYLSQGTLPETNESCRQLAKFLVYHDIPSPLQLSGIPLQVCDSLPRLHAALKDFNLPVSALMKLVTILQTAR</sequence>
<feature type="region of interest" description="Disordered" evidence="6">
    <location>
        <begin position="568"/>
        <end position="587"/>
    </location>
</feature>
<dbReference type="InterPro" id="IPR048971">
    <property type="entry name" value="Apc1_3rd"/>
</dbReference>
<evidence type="ECO:0000256" key="6">
    <source>
        <dbReference type="SAM" id="MobiDB-lite"/>
    </source>
</evidence>
<dbReference type="CTD" id="64682"/>
<evidence type="ECO:0000256" key="4">
    <source>
        <dbReference type="ARBA" id="ARBA00022776"/>
    </source>
</evidence>
<dbReference type="RefSeq" id="XP_038074682.1">
    <property type="nucleotide sequence ID" value="XM_038218754.1"/>
</dbReference>
<accession>A0A914BGX2</accession>
<evidence type="ECO:0000256" key="1">
    <source>
        <dbReference type="ARBA" id="ARBA00010547"/>
    </source>
</evidence>
<dbReference type="Pfam" id="PF18122">
    <property type="entry name" value="APC1_C"/>
    <property type="match status" value="1"/>
</dbReference>
<dbReference type="GO" id="GO:0007091">
    <property type="term" value="P:metaphase/anaphase transition of mitotic cell cycle"/>
    <property type="evidence" value="ECO:0007669"/>
    <property type="project" value="TreeGrafter"/>
</dbReference>
<evidence type="ECO:0008006" key="13">
    <source>
        <dbReference type="Google" id="ProtNLM"/>
    </source>
</evidence>
<dbReference type="PANTHER" id="PTHR12827">
    <property type="entry name" value="MEIOTIC CHECKPOINT REGULATOR TSG24 FAMILY MEMBER"/>
    <property type="match status" value="1"/>
</dbReference>
<dbReference type="GO" id="GO:0051301">
    <property type="term" value="P:cell division"/>
    <property type="evidence" value="ECO:0007669"/>
    <property type="project" value="UniProtKB-KW"/>
</dbReference>
<feature type="region of interest" description="Disordered" evidence="6">
    <location>
        <begin position="1039"/>
        <end position="1065"/>
    </location>
</feature>
<feature type="domain" description="Anaphase-promoting complex subunit 1 middle" evidence="9">
    <location>
        <begin position="723"/>
        <end position="1036"/>
    </location>
</feature>
<keyword evidence="2" id="KW-0132">Cell division</keyword>
<dbReference type="Pfam" id="PF20518">
    <property type="entry name" value="Apc1_MidN"/>
    <property type="match status" value="1"/>
</dbReference>
<proteinExistence type="inferred from homology"/>
<evidence type="ECO:0000313" key="11">
    <source>
        <dbReference type="EnsemblMetazoa" id="XP_038074682.1"/>
    </source>
</evidence>
<reference evidence="11" key="1">
    <citation type="submission" date="2022-11" db="UniProtKB">
        <authorList>
            <consortium name="EnsemblMetazoa"/>
        </authorList>
    </citation>
    <scope>IDENTIFICATION</scope>
</reference>
<dbReference type="Pfam" id="PF21282">
    <property type="entry name" value="APC1_3rd"/>
    <property type="match status" value="1"/>
</dbReference>
<keyword evidence="5" id="KW-0131">Cell cycle</keyword>
<evidence type="ECO:0000259" key="9">
    <source>
        <dbReference type="Pfam" id="PF20518"/>
    </source>
</evidence>
<name>A0A914BGX2_PATMI</name>
<dbReference type="InterPro" id="IPR011989">
    <property type="entry name" value="ARM-like"/>
</dbReference>
<keyword evidence="4" id="KW-0498">Mitosis</keyword>
<feature type="domain" description="Anaphase-promoting complex subunit 1 C-terminal" evidence="8">
    <location>
        <begin position="1785"/>
        <end position="1946"/>
    </location>
</feature>
<dbReference type="InterPro" id="IPR024990">
    <property type="entry name" value="Apc1"/>
</dbReference>
<organism evidence="11 12">
    <name type="scientific">Patiria miniata</name>
    <name type="common">Bat star</name>
    <name type="synonym">Asterina miniata</name>
    <dbReference type="NCBI Taxonomy" id="46514"/>
    <lineage>
        <taxon>Eukaryota</taxon>
        <taxon>Metazoa</taxon>
        <taxon>Echinodermata</taxon>
        <taxon>Eleutherozoa</taxon>
        <taxon>Asterozoa</taxon>
        <taxon>Asteroidea</taxon>
        <taxon>Valvatacea</taxon>
        <taxon>Valvatida</taxon>
        <taxon>Asterinidae</taxon>
        <taxon>Patiria</taxon>
    </lineage>
</organism>
<feature type="compositionally biased region" description="Basic and acidic residues" evidence="6">
    <location>
        <begin position="1050"/>
        <end position="1065"/>
    </location>
</feature>
<dbReference type="GO" id="GO:0031145">
    <property type="term" value="P:anaphase-promoting complex-dependent catabolic process"/>
    <property type="evidence" value="ECO:0007669"/>
    <property type="project" value="TreeGrafter"/>
</dbReference>
<dbReference type="Gene3D" id="1.25.10.10">
    <property type="entry name" value="Leucine-rich Repeat Variant"/>
    <property type="match status" value="2"/>
</dbReference>
<dbReference type="InterPro" id="IPR041221">
    <property type="entry name" value="APC1_C"/>
</dbReference>
<evidence type="ECO:0000313" key="12">
    <source>
        <dbReference type="Proteomes" id="UP000887568"/>
    </source>
</evidence>
<comment type="similarity">
    <text evidence="1">Belongs to the APC1 family.</text>
</comment>
<dbReference type="PANTHER" id="PTHR12827:SF3">
    <property type="entry name" value="ANAPHASE-PROMOTING COMPLEX SUBUNIT 1"/>
    <property type="match status" value="1"/>
</dbReference>
<feature type="region of interest" description="Disordered" evidence="6">
    <location>
        <begin position="1"/>
        <end position="23"/>
    </location>
</feature>
<dbReference type="GO" id="GO:0070979">
    <property type="term" value="P:protein K11-linked ubiquitination"/>
    <property type="evidence" value="ECO:0007669"/>
    <property type="project" value="TreeGrafter"/>
</dbReference>
<dbReference type="OMA" id="MQPPDSR"/>
<feature type="region of interest" description="Disordered" evidence="6">
    <location>
        <begin position="68"/>
        <end position="89"/>
    </location>
</feature>
<evidence type="ECO:0000256" key="3">
    <source>
        <dbReference type="ARBA" id="ARBA00022737"/>
    </source>
</evidence>
<feature type="domain" description="Anaphase-promoting complex subunit 1 beta-sandwich" evidence="10">
    <location>
        <begin position="1666"/>
        <end position="1751"/>
    </location>
</feature>
<evidence type="ECO:0000259" key="8">
    <source>
        <dbReference type="Pfam" id="PF18122"/>
    </source>
</evidence>
<dbReference type="GO" id="GO:0060090">
    <property type="term" value="F:molecular adaptor activity"/>
    <property type="evidence" value="ECO:0007669"/>
    <property type="project" value="TreeGrafter"/>
</dbReference>
<protein>
    <recommendedName>
        <fullName evidence="13">Anaphase-promoting complex subunit 1</fullName>
    </recommendedName>
</protein>
<evidence type="ECO:0000256" key="2">
    <source>
        <dbReference type="ARBA" id="ARBA00022618"/>
    </source>
</evidence>
<dbReference type="FunFam" id="1.25.10.10:FF:000302">
    <property type="entry name" value="Anaphase-promoting complex subunit 1"/>
    <property type="match status" value="1"/>
</dbReference>
<feature type="compositionally biased region" description="Low complexity" evidence="6">
    <location>
        <begin position="568"/>
        <end position="579"/>
    </location>
</feature>
<evidence type="ECO:0000259" key="7">
    <source>
        <dbReference type="Pfam" id="PF12859"/>
    </source>
</evidence>
<evidence type="ECO:0000256" key="5">
    <source>
        <dbReference type="ARBA" id="ARBA00023306"/>
    </source>
</evidence>
<evidence type="ECO:0000259" key="10">
    <source>
        <dbReference type="Pfam" id="PF21282"/>
    </source>
</evidence>
<dbReference type="InterPro" id="IPR046794">
    <property type="entry name" value="Apc1_MidN"/>
</dbReference>
<dbReference type="InterPro" id="IPR049255">
    <property type="entry name" value="Apc1_N"/>
</dbReference>
<feature type="compositionally biased region" description="Polar residues" evidence="6">
    <location>
        <begin position="70"/>
        <end position="86"/>
    </location>
</feature>
<dbReference type="OrthoDB" id="26401at2759"/>
<keyword evidence="3" id="KW-0677">Repeat</keyword>
<feature type="domain" description="Anaphase-promoting complex subunit 1 N-terminal" evidence="7">
    <location>
        <begin position="119"/>
        <end position="240"/>
    </location>
</feature>
<keyword evidence="12" id="KW-1185">Reference proteome</keyword>
<dbReference type="Pfam" id="PF01851">
    <property type="entry name" value="PC_rep"/>
    <property type="match status" value="1"/>
</dbReference>
<dbReference type="Proteomes" id="UP000887568">
    <property type="component" value="Unplaced"/>
</dbReference>
<dbReference type="Pfam" id="PF12859">
    <property type="entry name" value="ANAPC1"/>
    <property type="match status" value="1"/>
</dbReference>
<dbReference type="EnsemblMetazoa" id="XM_038218754.1">
    <property type="protein sequence ID" value="XP_038074682.1"/>
    <property type="gene ID" value="LOC119742627"/>
</dbReference>
<dbReference type="GeneID" id="119742627"/>
<dbReference type="InterPro" id="IPR002015">
    <property type="entry name" value="Proteasome/cyclosome_rpt"/>
</dbReference>